<proteinExistence type="predicted"/>
<protein>
    <submittedName>
        <fullName evidence="2">Uncharacterized protein</fullName>
    </submittedName>
</protein>
<feature type="compositionally biased region" description="Acidic residues" evidence="1">
    <location>
        <begin position="9"/>
        <end position="35"/>
    </location>
</feature>
<reference evidence="2" key="1">
    <citation type="journal article" date="2019" name="Sci. Rep.">
        <title>Draft genome of Tanacetum cinerariifolium, the natural source of mosquito coil.</title>
        <authorList>
            <person name="Yamashiro T."/>
            <person name="Shiraishi A."/>
            <person name="Satake H."/>
            <person name="Nakayama K."/>
        </authorList>
    </citation>
    <scope>NUCLEOTIDE SEQUENCE</scope>
</reference>
<name>A0A699UEQ8_TANCI</name>
<feature type="region of interest" description="Disordered" evidence="1">
    <location>
        <begin position="1"/>
        <end position="35"/>
    </location>
</feature>
<evidence type="ECO:0000313" key="2">
    <source>
        <dbReference type="EMBL" id="GFD20970.1"/>
    </source>
</evidence>
<feature type="non-terminal residue" evidence="2">
    <location>
        <position position="1"/>
    </location>
</feature>
<accession>A0A699UEQ8</accession>
<dbReference type="EMBL" id="BKCJ011326335">
    <property type="protein sequence ID" value="GFD20970.1"/>
    <property type="molecule type" value="Genomic_DNA"/>
</dbReference>
<organism evidence="2">
    <name type="scientific">Tanacetum cinerariifolium</name>
    <name type="common">Dalmatian daisy</name>
    <name type="synonym">Chrysanthemum cinerariifolium</name>
    <dbReference type="NCBI Taxonomy" id="118510"/>
    <lineage>
        <taxon>Eukaryota</taxon>
        <taxon>Viridiplantae</taxon>
        <taxon>Streptophyta</taxon>
        <taxon>Embryophyta</taxon>
        <taxon>Tracheophyta</taxon>
        <taxon>Spermatophyta</taxon>
        <taxon>Magnoliopsida</taxon>
        <taxon>eudicotyledons</taxon>
        <taxon>Gunneridae</taxon>
        <taxon>Pentapetalae</taxon>
        <taxon>asterids</taxon>
        <taxon>campanulids</taxon>
        <taxon>Asterales</taxon>
        <taxon>Asteraceae</taxon>
        <taxon>Asteroideae</taxon>
        <taxon>Anthemideae</taxon>
        <taxon>Anthemidinae</taxon>
        <taxon>Tanacetum</taxon>
    </lineage>
</organism>
<feature type="non-terminal residue" evidence="2">
    <location>
        <position position="194"/>
    </location>
</feature>
<dbReference type="AlphaFoldDB" id="A0A699UEQ8"/>
<comment type="caution">
    <text evidence="2">The sequence shown here is derived from an EMBL/GenBank/DDBJ whole genome shotgun (WGS) entry which is preliminary data.</text>
</comment>
<evidence type="ECO:0000256" key="1">
    <source>
        <dbReference type="SAM" id="MobiDB-lite"/>
    </source>
</evidence>
<gene>
    <name evidence="2" type="ORF">Tci_892939</name>
</gene>
<sequence>RTPSHDDKTDDEDNDEDSDGMNVEGDEGENKEDDADELYRDVNINLKGRHIQMADVQTTQVIKDTHVTLTLVNPEGQQQSSFVSSRIVSNMLNPIPDTGIDFIFYSTLQVDVLVTTAIEPPLLSAPTLPPPTNSIIPHVQQTLAPSPANVLSSSLQDLPNFGSLFGFDHRLKTIEINFSKFMQTNQFIKAVSSI</sequence>